<dbReference type="OMA" id="FNWYNTT"/>
<dbReference type="PANTHER" id="PTHR10412">
    <property type="entry name" value="MANNOSYL-OLIGOSACCHARIDE GLUCOSIDASE"/>
    <property type="match status" value="1"/>
</dbReference>
<evidence type="ECO:0000256" key="1">
    <source>
        <dbReference type="ARBA" id="ARBA00004648"/>
    </source>
</evidence>
<evidence type="ECO:0000259" key="19">
    <source>
        <dbReference type="Pfam" id="PF16923"/>
    </source>
</evidence>
<dbReference type="InterPro" id="IPR031631">
    <property type="entry name" value="Glyco_hydro_63N"/>
</dbReference>
<dbReference type="FunFam" id="2.70.98.110:FF:000001">
    <property type="entry name" value="Mannosyl-oligosaccharide glucosidase"/>
    <property type="match status" value="1"/>
</dbReference>
<organism evidence="20 21">
    <name type="scientific">Patiria miniata</name>
    <name type="common">Bat star</name>
    <name type="synonym">Asterina miniata</name>
    <dbReference type="NCBI Taxonomy" id="46514"/>
    <lineage>
        <taxon>Eukaryota</taxon>
        <taxon>Metazoa</taxon>
        <taxon>Echinodermata</taxon>
        <taxon>Eleutherozoa</taxon>
        <taxon>Asterozoa</taxon>
        <taxon>Asteroidea</taxon>
        <taxon>Valvatacea</taxon>
        <taxon>Valvatida</taxon>
        <taxon>Asterinidae</taxon>
        <taxon>Patiria</taxon>
    </lineage>
</organism>
<dbReference type="GO" id="GO:0004573">
    <property type="term" value="F:Glc3Man9GlcNAc2 oligosaccharide glucosidase activity"/>
    <property type="evidence" value="ECO:0007669"/>
    <property type="project" value="UniProtKB-UniRule"/>
</dbReference>
<evidence type="ECO:0000256" key="5">
    <source>
        <dbReference type="ARBA" id="ARBA00022801"/>
    </source>
</evidence>
<feature type="region of interest" description="Disordered" evidence="17">
    <location>
        <begin position="762"/>
        <end position="786"/>
    </location>
</feature>
<comment type="pathway">
    <text evidence="2">Glycan metabolism; N-glycan degradation.</text>
</comment>
<keyword evidence="21" id="KW-1185">Reference proteome</keyword>
<dbReference type="Pfam" id="PF03200">
    <property type="entry name" value="Glyco_hydro_63"/>
    <property type="match status" value="1"/>
</dbReference>
<evidence type="ECO:0000256" key="12">
    <source>
        <dbReference type="ARBA" id="ARBA00038888"/>
    </source>
</evidence>
<dbReference type="GeneID" id="119735820"/>
<dbReference type="RefSeq" id="XP_038065688.1">
    <property type="nucleotide sequence ID" value="XM_038209760.1"/>
</dbReference>
<dbReference type="InterPro" id="IPR004888">
    <property type="entry name" value="Glycoside_hydrolase_63"/>
</dbReference>
<feature type="domain" description="Glycosyl hydrolase family 63 C-terminal" evidence="18">
    <location>
        <begin position="458"/>
        <end position="954"/>
    </location>
</feature>
<reference evidence="20" key="1">
    <citation type="submission" date="2022-11" db="UniProtKB">
        <authorList>
            <consortium name="EnsemblMetazoa"/>
        </authorList>
    </citation>
    <scope>IDENTIFICATION</scope>
</reference>
<evidence type="ECO:0000256" key="2">
    <source>
        <dbReference type="ARBA" id="ARBA00004740"/>
    </source>
</evidence>
<feature type="compositionally biased region" description="Polar residues" evidence="17">
    <location>
        <begin position="122"/>
        <end position="133"/>
    </location>
</feature>
<accession>A0A914APX9</accession>
<dbReference type="GO" id="GO:0005789">
    <property type="term" value="C:endoplasmic reticulum membrane"/>
    <property type="evidence" value="ECO:0007669"/>
    <property type="project" value="UniProtKB-SubCell"/>
</dbReference>
<evidence type="ECO:0000313" key="20">
    <source>
        <dbReference type="EnsemblMetazoa" id="XP_038065688.1"/>
    </source>
</evidence>
<keyword evidence="4 16" id="KW-0812">Transmembrane</keyword>
<comment type="catalytic activity">
    <reaction evidence="13">
        <text>N(4)-(alpha-D-Glc-(1-&gt;2)-alpha-D-Glc-(1-&gt;3)-alpha-D-Glc-(1-&gt;3)-alpha-D-Man-(1-&gt;2)-alpha-D-Man-(1-&gt;2)-alpha-D-Man-(1-&gt;3)-[alpha-D-Man-(1-&gt;2)-alpha-D-Man-(1-&gt;3)-[alpha-D-Man-(1-&gt;2)-alpha-D-Man-(1-&gt;6)]-alpha-D-Man-(1-&gt;6)]-beta-D-Man-(1-&gt;4)-beta-D-GlcNAc-(1-&gt;4)-beta-D-GlcNAc)-L-asparaginyl-[protein] + H2O = N(4)-(alpha-D-Glc-(1-&gt;3)-alpha-D-Glc-(1-&gt;3)-alpha-D-Man-(1-&gt;2)-alpha-D-Man-(1-&gt;2)-alpha-D-Man-(1-&gt;3)-[alpha-D-Man-(1-&gt;2)-alpha-D-Man-(1-&gt;3)-[alpha-D-Man-(1-&gt;2)-alpha-D-Man-(1-&gt;6)]-alpha-D-Man-(1-&gt;6)]-beta-D-Man-(1-&gt;4)-beta-D-GlcNAc-(1-&gt;4)-beta-D-GlcNAc)-L-asparaginyl-[protein] + beta-D-glucose</text>
        <dbReference type="Rhea" id="RHEA:55988"/>
        <dbReference type="Rhea" id="RHEA-COMP:12806"/>
        <dbReference type="Rhea" id="RHEA-COMP:14355"/>
        <dbReference type="ChEBI" id="CHEBI:15377"/>
        <dbReference type="ChEBI" id="CHEBI:15903"/>
        <dbReference type="ChEBI" id="CHEBI:59082"/>
        <dbReference type="ChEBI" id="CHEBI:132537"/>
        <dbReference type="EC" id="3.2.1.106"/>
    </reaction>
    <physiologicalReaction direction="left-to-right" evidence="13">
        <dbReference type="Rhea" id="RHEA:55989"/>
    </physiologicalReaction>
</comment>
<evidence type="ECO:0000256" key="13">
    <source>
        <dbReference type="ARBA" id="ARBA00052596"/>
    </source>
</evidence>
<feature type="domain" description="Glycosyl hydrolase family 63 N-terminal" evidence="19">
    <location>
        <begin position="219"/>
        <end position="373"/>
    </location>
</feature>
<keyword evidence="9 16" id="KW-0472">Membrane</keyword>
<dbReference type="InterPro" id="IPR031335">
    <property type="entry name" value="Glyco_hydro_63_C"/>
</dbReference>
<dbReference type="EC" id="3.2.1.106" evidence="12 16"/>
<evidence type="ECO:0000256" key="17">
    <source>
        <dbReference type="SAM" id="MobiDB-lite"/>
    </source>
</evidence>
<sequence>MIIMAELMNENETAPPVESVQSNQEETEANDDVGAGESDLGRYRSPRSTVDDAHNDDEFVVGAVSGNEPAVVDGDDGGDDGGDGQQHGGVEPVQGDGSSSHQPLDVMAKSSLKQRSSKARRNNSVDNNGASSKNGNGDCDDCDGTMQNGVRGERVRTSTTKRTFPVGFKTFALLVVLCFLPIGYLWYKDVLAKQVSTKLDAPRVIEDDAGSAVKSPRRFWGTYRPGVYFGMKTRSPHSLVTGLMWFTQFGKERQLPVRHTCEQGDQLARYGWLEHDGVNFGVQEMVDKNFTLKTEFVKQPGGSHGGDWTARISGKARNKASNKTIVSLIFYTALDHNNGVLQPVVKGNQLLEIRGATEELGSFSLRFPPLPNVTAFHYVSTYSPSIHLSKEVVMQSLKRYPYPGNKFMAGLAGNILALRGITDYQPNFMAHQVTLSLPFEMEVIFESASHTQRSEPLSGDVFTQQLRQHKDAFGQAFEDKFGLKEKGYKKKEISFSKAALSNMLGGIGYFYGQSTVRSKHTPEPVQYWNAPLLTAVPSRSFFPRGFLWDEGFHNLLISKWDPTLSKEIIGHWLDLMNTEGWIPREQILGSEARSKVPEEFVVQNNENANPPTLFLPLQSILRDTTSSKNGDFLEYLQHVFPRLEAWYHWFNTTQSGPRPSTYRWRGRDAMTDKELNPKTLTSGLDDYPRASHPTDSEFHVDLRCWMTLASGVMVDIAHAIKVPSQAYEATYRLLKDNRMLDKLHWSPKGKMYSDYGSHTSAVMLKRPPVPPPPTPKPGQRRLPPPPKLPMVRVITGQSGPKEQYVDAFGYISLFPFLLQILEPDSSKLGNILTDLKDPKLLWTKYGLRSLSKSDPIYMKYKTEHDPPYWRGAIWINMNFLAVRSLHHYSNTPGPYQDTAEELYTELRQNLVSNIIKEYERSGYIWENYNDSTGKGQGSHPFTGWSALVVLMMSEKY</sequence>
<dbReference type="Gene3D" id="2.70.98.110">
    <property type="entry name" value="Glycosyl hydrolase family 63, N-terminal domain"/>
    <property type="match status" value="1"/>
</dbReference>
<evidence type="ECO:0000256" key="11">
    <source>
        <dbReference type="ARBA" id="ARBA00023295"/>
    </source>
</evidence>
<evidence type="ECO:0000256" key="6">
    <source>
        <dbReference type="ARBA" id="ARBA00022824"/>
    </source>
</evidence>
<dbReference type="InterPro" id="IPR008928">
    <property type="entry name" value="6-hairpin_glycosidase_sf"/>
</dbReference>
<feature type="compositionally biased region" description="Acidic residues" evidence="17">
    <location>
        <begin position="73"/>
        <end position="82"/>
    </location>
</feature>
<keyword evidence="7" id="KW-0735">Signal-anchor</keyword>
<dbReference type="AlphaFoldDB" id="A0A914APX9"/>
<evidence type="ECO:0000256" key="8">
    <source>
        <dbReference type="ARBA" id="ARBA00022989"/>
    </source>
</evidence>
<comment type="similarity">
    <text evidence="3 16">Belongs to the glycosyl hydrolase 63 family.</text>
</comment>
<dbReference type="PANTHER" id="PTHR10412:SF11">
    <property type="entry name" value="MANNOSYL-OLIGOSACCHARIDE GLUCOSIDASE"/>
    <property type="match status" value="1"/>
</dbReference>
<dbReference type="OrthoDB" id="410058at2759"/>
<comment type="function">
    <text evidence="16">Cleaves the distal alpha 1,2-linked glucose residue from the Glc(3)Man(9)GlcNAc(2) oligosaccharide precursor.</text>
</comment>
<evidence type="ECO:0000256" key="10">
    <source>
        <dbReference type="ARBA" id="ARBA00023180"/>
    </source>
</evidence>
<comment type="subcellular location">
    <subcellularLocation>
        <location evidence="1 16">Endoplasmic reticulum membrane</location>
        <topology evidence="1 16">Single-pass type II membrane protein</topology>
    </subcellularLocation>
</comment>
<evidence type="ECO:0000256" key="16">
    <source>
        <dbReference type="RuleBase" id="RU368089"/>
    </source>
</evidence>
<protein>
    <recommendedName>
        <fullName evidence="15 16">Mannosyl-oligosaccharide glucosidase</fullName>
        <ecNumber evidence="12 16">3.2.1.106</ecNumber>
    </recommendedName>
</protein>
<keyword evidence="6 16" id="KW-0256">Endoplasmic reticulum</keyword>
<dbReference type="InterPro" id="IPR038518">
    <property type="entry name" value="Glyco_hydro_63N_sf"/>
</dbReference>
<evidence type="ECO:0000256" key="9">
    <source>
        <dbReference type="ARBA" id="ARBA00023136"/>
    </source>
</evidence>
<evidence type="ECO:0000256" key="3">
    <source>
        <dbReference type="ARBA" id="ARBA00010833"/>
    </source>
</evidence>
<dbReference type="Proteomes" id="UP000887568">
    <property type="component" value="Unplaced"/>
</dbReference>
<dbReference type="Pfam" id="PF16923">
    <property type="entry name" value="Glyco_hydro_63N"/>
    <property type="match status" value="1"/>
</dbReference>
<name>A0A914APX9_PATMI</name>
<comment type="function">
    <text evidence="14">In the context of N-glycan degradation, cleaves the distal alpha 1,2-linked glucose residue from the Glc(3)Man(9)GlcNAc(2) oligosaccharide precursor in a highly specific manner.</text>
</comment>
<keyword evidence="8 16" id="KW-1133">Transmembrane helix</keyword>
<dbReference type="InterPro" id="IPR012341">
    <property type="entry name" value="6hp_glycosidase-like_sf"/>
</dbReference>
<feature type="transmembrane region" description="Helical" evidence="16">
    <location>
        <begin position="166"/>
        <end position="187"/>
    </location>
</feature>
<dbReference type="EnsemblMetazoa" id="XM_038209760.1">
    <property type="protein sequence ID" value="XP_038065688.1"/>
    <property type="gene ID" value="LOC119735820"/>
</dbReference>
<dbReference type="Gene3D" id="1.50.10.10">
    <property type="match status" value="1"/>
</dbReference>
<evidence type="ECO:0000256" key="14">
    <source>
        <dbReference type="ARBA" id="ARBA00054325"/>
    </source>
</evidence>
<feature type="compositionally biased region" description="Pro residues" evidence="17">
    <location>
        <begin position="767"/>
        <end position="786"/>
    </location>
</feature>
<keyword evidence="11 16" id="KW-0326">Glycosidase</keyword>
<dbReference type="GO" id="GO:0006487">
    <property type="term" value="P:protein N-linked glycosylation"/>
    <property type="evidence" value="ECO:0007669"/>
    <property type="project" value="UniProtKB-UniRule"/>
</dbReference>
<dbReference type="SUPFAM" id="SSF48208">
    <property type="entry name" value="Six-hairpin glycosidases"/>
    <property type="match status" value="1"/>
</dbReference>
<evidence type="ECO:0000256" key="15">
    <source>
        <dbReference type="ARBA" id="ARBA00073940"/>
    </source>
</evidence>
<evidence type="ECO:0000259" key="18">
    <source>
        <dbReference type="Pfam" id="PF03200"/>
    </source>
</evidence>
<dbReference type="FunFam" id="1.50.10.10:FF:000009">
    <property type="entry name" value="mannosyl-oligosaccharide glucosidase"/>
    <property type="match status" value="1"/>
</dbReference>
<proteinExistence type="inferred from homology"/>
<keyword evidence="5 16" id="KW-0378">Hydrolase</keyword>
<feature type="region of interest" description="Disordered" evidence="17">
    <location>
        <begin position="1"/>
        <end position="156"/>
    </location>
</feature>
<dbReference type="GO" id="GO:0009311">
    <property type="term" value="P:oligosaccharide metabolic process"/>
    <property type="evidence" value="ECO:0007669"/>
    <property type="project" value="UniProtKB-UniRule"/>
</dbReference>
<evidence type="ECO:0000313" key="21">
    <source>
        <dbReference type="Proteomes" id="UP000887568"/>
    </source>
</evidence>
<keyword evidence="10" id="KW-0325">Glycoprotein</keyword>
<evidence type="ECO:0000256" key="7">
    <source>
        <dbReference type="ARBA" id="ARBA00022968"/>
    </source>
</evidence>
<evidence type="ECO:0000256" key="4">
    <source>
        <dbReference type="ARBA" id="ARBA00022692"/>
    </source>
</evidence>